<accession>A0AAN6PTH4</accession>
<dbReference type="AlphaFoldDB" id="A0AAN6PTH4"/>
<protein>
    <submittedName>
        <fullName evidence="1">Uncharacterized protein</fullName>
    </submittedName>
</protein>
<organism evidence="1 2">
    <name type="scientific">Parathielavia hyrcaniae</name>
    <dbReference type="NCBI Taxonomy" id="113614"/>
    <lineage>
        <taxon>Eukaryota</taxon>
        <taxon>Fungi</taxon>
        <taxon>Dikarya</taxon>
        <taxon>Ascomycota</taxon>
        <taxon>Pezizomycotina</taxon>
        <taxon>Sordariomycetes</taxon>
        <taxon>Sordariomycetidae</taxon>
        <taxon>Sordariales</taxon>
        <taxon>Chaetomiaceae</taxon>
        <taxon>Parathielavia</taxon>
    </lineage>
</organism>
<proteinExistence type="predicted"/>
<evidence type="ECO:0000313" key="1">
    <source>
        <dbReference type="EMBL" id="KAK4097493.1"/>
    </source>
</evidence>
<dbReference type="EMBL" id="MU863674">
    <property type="protein sequence ID" value="KAK4097493.1"/>
    <property type="molecule type" value="Genomic_DNA"/>
</dbReference>
<keyword evidence="2" id="KW-1185">Reference proteome</keyword>
<gene>
    <name evidence="1" type="ORF">N658DRAFT_290014</name>
</gene>
<reference evidence="1" key="1">
    <citation type="journal article" date="2023" name="Mol. Phylogenet. Evol.">
        <title>Genome-scale phylogeny and comparative genomics of the fungal order Sordariales.</title>
        <authorList>
            <person name="Hensen N."/>
            <person name="Bonometti L."/>
            <person name="Westerberg I."/>
            <person name="Brannstrom I.O."/>
            <person name="Guillou S."/>
            <person name="Cros-Aarteil S."/>
            <person name="Calhoun S."/>
            <person name="Haridas S."/>
            <person name="Kuo A."/>
            <person name="Mondo S."/>
            <person name="Pangilinan J."/>
            <person name="Riley R."/>
            <person name="LaButti K."/>
            <person name="Andreopoulos B."/>
            <person name="Lipzen A."/>
            <person name="Chen C."/>
            <person name="Yan M."/>
            <person name="Daum C."/>
            <person name="Ng V."/>
            <person name="Clum A."/>
            <person name="Steindorff A."/>
            <person name="Ohm R.A."/>
            <person name="Martin F."/>
            <person name="Silar P."/>
            <person name="Natvig D.O."/>
            <person name="Lalanne C."/>
            <person name="Gautier V."/>
            <person name="Ament-Velasquez S.L."/>
            <person name="Kruys A."/>
            <person name="Hutchinson M.I."/>
            <person name="Powell A.J."/>
            <person name="Barry K."/>
            <person name="Miller A.N."/>
            <person name="Grigoriev I.V."/>
            <person name="Debuchy R."/>
            <person name="Gladieux P."/>
            <person name="Hiltunen Thoren M."/>
            <person name="Johannesson H."/>
        </authorList>
    </citation>
    <scope>NUCLEOTIDE SEQUENCE</scope>
    <source>
        <strain evidence="1">CBS 757.83</strain>
    </source>
</reference>
<dbReference type="Proteomes" id="UP001305647">
    <property type="component" value="Unassembled WGS sequence"/>
</dbReference>
<name>A0AAN6PTH4_9PEZI</name>
<evidence type="ECO:0000313" key="2">
    <source>
        <dbReference type="Proteomes" id="UP001305647"/>
    </source>
</evidence>
<reference evidence="1" key="2">
    <citation type="submission" date="2023-05" db="EMBL/GenBank/DDBJ databases">
        <authorList>
            <consortium name="Lawrence Berkeley National Laboratory"/>
            <person name="Steindorff A."/>
            <person name="Hensen N."/>
            <person name="Bonometti L."/>
            <person name="Westerberg I."/>
            <person name="Brannstrom I.O."/>
            <person name="Guillou S."/>
            <person name="Cros-Aarteil S."/>
            <person name="Calhoun S."/>
            <person name="Haridas S."/>
            <person name="Kuo A."/>
            <person name="Mondo S."/>
            <person name="Pangilinan J."/>
            <person name="Riley R."/>
            <person name="Labutti K."/>
            <person name="Andreopoulos B."/>
            <person name="Lipzen A."/>
            <person name="Chen C."/>
            <person name="Yanf M."/>
            <person name="Daum C."/>
            <person name="Ng V."/>
            <person name="Clum A."/>
            <person name="Ohm R."/>
            <person name="Martin F."/>
            <person name="Silar P."/>
            <person name="Natvig D."/>
            <person name="Lalanne C."/>
            <person name="Gautier V."/>
            <person name="Ament-Velasquez S.L."/>
            <person name="Kruys A."/>
            <person name="Hutchinson M.I."/>
            <person name="Powell A.J."/>
            <person name="Barry K."/>
            <person name="Miller A.N."/>
            <person name="Grigoriev I.V."/>
            <person name="Debuchy R."/>
            <person name="Gladieux P."/>
            <person name="Thoren M.H."/>
            <person name="Johannesson H."/>
        </authorList>
    </citation>
    <scope>NUCLEOTIDE SEQUENCE</scope>
    <source>
        <strain evidence="1">CBS 757.83</strain>
    </source>
</reference>
<comment type="caution">
    <text evidence="1">The sequence shown here is derived from an EMBL/GenBank/DDBJ whole genome shotgun (WGS) entry which is preliminary data.</text>
</comment>
<sequence>MPSVSVKLICPSALLNMCGTNPVFWICASPSHSHAHVLWLVYRTSSARLEEKQFQDVRLGVMEHDVEQDWALEEVILCFRSKRMLRLGDDELILMTGI</sequence>